<dbReference type="SUPFAM" id="SSF48452">
    <property type="entry name" value="TPR-like"/>
    <property type="match status" value="1"/>
</dbReference>
<gene>
    <name evidence="1" type="ORF">FD19_GL000274</name>
</gene>
<dbReference type="OrthoDB" id="2286233at2"/>
<dbReference type="STRING" id="1423810.FD19_GL000274"/>
<sequence>MTQTDDAITQFNHGHQEEGIQAAVHDIDAHPHDPQRYSVLATMLITVRAYDQATTLITRALGLFPDNPELRYSWGLLAYAQQDLQDALARLLPLTDVHADVPMSLRGDAAYMVALCYNDLGQSARALAFAMTAHDVNPRAHDAVILMANILLALGEFNSAVDTLAPLINAHDPQIDFAYGMALSAAGRDGSKYLDAARKADPALFADQRGKVKDIARFLQLRHADDETEGHQDA</sequence>
<comment type="caution">
    <text evidence="1">The sequence shown here is derived from an EMBL/GenBank/DDBJ whole genome shotgun (WGS) entry which is preliminary data.</text>
</comment>
<accession>A0A0R2C8T3</accession>
<dbReference type="AlphaFoldDB" id="A0A0R2C8T3"/>
<protein>
    <submittedName>
        <fullName evidence="1">TPR repeats containing protein</fullName>
    </submittedName>
</protein>
<evidence type="ECO:0000313" key="1">
    <source>
        <dbReference type="EMBL" id="KRM87991.1"/>
    </source>
</evidence>
<dbReference type="RefSeq" id="WP_054749336.1">
    <property type="nucleotide sequence ID" value="NZ_AYZK01000001.1"/>
</dbReference>
<reference evidence="1 2" key="1">
    <citation type="journal article" date="2015" name="Genome Announc.">
        <title>Expanding the biotechnology potential of lactobacilli through comparative genomics of 213 strains and associated genera.</title>
        <authorList>
            <person name="Sun Z."/>
            <person name="Harris H.M."/>
            <person name="McCann A."/>
            <person name="Guo C."/>
            <person name="Argimon S."/>
            <person name="Zhang W."/>
            <person name="Yang X."/>
            <person name="Jeffery I.B."/>
            <person name="Cooney J.C."/>
            <person name="Kagawa T.F."/>
            <person name="Liu W."/>
            <person name="Song Y."/>
            <person name="Salvetti E."/>
            <person name="Wrobel A."/>
            <person name="Rasinkangas P."/>
            <person name="Parkhill J."/>
            <person name="Rea M.C."/>
            <person name="O'Sullivan O."/>
            <person name="Ritari J."/>
            <person name="Douillard F.P."/>
            <person name="Paul Ross R."/>
            <person name="Yang R."/>
            <person name="Briner A.E."/>
            <person name="Felis G.E."/>
            <person name="de Vos W.M."/>
            <person name="Barrangou R."/>
            <person name="Klaenhammer T.R."/>
            <person name="Caufield P.W."/>
            <person name="Cui Y."/>
            <person name="Zhang H."/>
            <person name="O'Toole P.W."/>
        </authorList>
    </citation>
    <scope>NUCLEOTIDE SEQUENCE [LARGE SCALE GENOMIC DNA]</scope>
    <source>
        <strain evidence="1 2">DSM 22698</strain>
    </source>
</reference>
<proteinExistence type="predicted"/>
<keyword evidence="2" id="KW-1185">Reference proteome</keyword>
<dbReference type="Proteomes" id="UP000051789">
    <property type="component" value="Unassembled WGS sequence"/>
</dbReference>
<dbReference type="EMBL" id="AYZK01000001">
    <property type="protein sequence ID" value="KRM87991.1"/>
    <property type="molecule type" value="Genomic_DNA"/>
</dbReference>
<organism evidence="1 2">
    <name type="scientific">Lacticaseibacillus thailandensis DSM 22698 = JCM 13996</name>
    <dbReference type="NCBI Taxonomy" id="1423810"/>
    <lineage>
        <taxon>Bacteria</taxon>
        <taxon>Bacillati</taxon>
        <taxon>Bacillota</taxon>
        <taxon>Bacilli</taxon>
        <taxon>Lactobacillales</taxon>
        <taxon>Lactobacillaceae</taxon>
        <taxon>Lacticaseibacillus</taxon>
    </lineage>
</organism>
<dbReference type="Gene3D" id="1.25.40.10">
    <property type="entry name" value="Tetratricopeptide repeat domain"/>
    <property type="match status" value="1"/>
</dbReference>
<dbReference type="InterPro" id="IPR011990">
    <property type="entry name" value="TPR-like_helical_dom_sf"/>
</dbReference>
<name>A0A0R2C8T3_9LACO</name>
<evidence type="ECO:0000313" key="2">
    <source>
        <dbReference type="Proteomes" id="UP000051789"/>
    </source>
</evidence>
<dbReference type="PATRIC" id="fig|1423810.4.peg.277"/>